<dbReference type="EC" id="3.1.11.5" evidence="15"/>
<keyword evidence="12 15" id="KW-0413">Isomerase</keyword>
<evidence type="ECO:0000259" key="17">
    <source>
        <dbReference type="PROSITE" id="PS51198"/>
    </source>
</evidence>
<dbReference type="InterPro" id="IPR038726">
    <property type="entry name" value="PDDEXK_AddAB-type"/>
</dbReference>
<evidence type="ECO:0000256" key="1">
    <source>
        <dbReference type="ARBA" id="ARBA00022722"/>
    </source>
</evidence>
<protein>
    <recommendedName>
        <fullName evidence="15">RecBCD enzyme subunit RecB</fullName>
        <ecNumber evidence="15">3.1.11.5</ecNumber>
        <ecNumber evidence="15">5.6.2.4</ecNumber>
    </recommendedName>
    <alternativeName>
        <fullName evidence="15">DNA 3'-5' helicase subunit RecB</fullName>
    </alternativeName>
    <alternativeName>
        <fullName evidence="15">Exonuclease V subunit RecB</fullName>
        <shortName evidence="15">ExoV subunit RecB</shortName>
    </alternativeName>
    <alternativeName>
        <fullName evidence="15">Helicase/nuclease RecBCD subunit RecB</fullName>
    </alternativeName>
</protein>
<dbReference type="GO" id="GO:0016887">
    <property type="term" value="F:ATP hydrolysis activity"/>
    <property type="evidence" value="ECO:0007669"/>
    <property type="project" value="RHEA"/>
</dbReference>
<evidence type="ECO:0000259" key="18">
    <source>
        <dbReference type="PROSITE" id="PS51217"/>
    </source>
</evidence>
<feature type="active site" description="For nuclease activity" evidence="15">
    <location>
        <position position="1192"/>
    </location>
</feature>
<dbReference type="GO" id="GO:0008854">
    <property type="term" value="F:exodeoxyribonuclease V activity"/>
    <property type="evidence" value="ECO:0007669"/>
    <property type="project" value="UniProtKB-EC"/>
</dbReference>
<keyword evidence="2 15" id="KW-0479">Metal-binding</keyword>
<dbReference type="PANTHER" id="PTHR11070:SF23">
    <property type="entry name" value="RECBCD ENZYME SUBUNIT RECB"/>
    <property type="match status" value="1"/>
</dbReference>
<feature type="binding site" evidence="15">
    <location>
        <position position="1192"/>
    </location>
    <ligand>
        <name>Mg(2+)</name>
        <dbReference type="ChEBI" id="CHEBI:18420"/>
    </ligand>
</feature>
<feature type="binding site" evidence="15">
    <location>
        <position position="1034"/>
    </location>
    <ligand>
        <name>Mg(2+)</name>
        <dbReference type="ChEBI" id="CHEBI:18420"/>
    </ligand>
</feature>
<keyword evidence="7 15" id="KW-0269">Exonuclease</keyword>
<keyword evidence="1 15" id="KW-0540">Nuclease</keyword>
<keyword evidence="9 15" id="KW-0460">Magnesium</keyword>
<dbReference type="Pfam" id="PF12705">
    <property type="entry name" value="PDDEXK_1"/>
    <property type="match status" value="1"/>
</dbReference>
<dbReference type="PROSITE" id="PS51217">
    <property type="entry name" value="UVRD_HELICASE_CTER"/>
    <property type="match status" value="1"/>
</dbReference>
<evidence type="ECO:0000256" key="9">
    <source>
        <dbReference type="ARBA" id="ARBA00022842"/>
    </source>
</evidence>
<gene>
    <name evidence="15 19" type="primary">recB</name>
    <name evidence="19" type="ORF">EOE67_02835</name>
</gene>
<keyword evidence="11 15" id="KW-0234">DNA repair</keyword>
<feature type="domain" description="UvrD-like helicase C-terminal" evidence="18">
    <location>
        <begin position="489"/>
        <end position="778"/>
    </location>
</feature>
<comment type="miscellaneous">
    <text evidence="15">In the RecBCD complex, RecB has a slow 3'-5' helicase, an exonuclease activity and loads RecA onto ssDNA, RecD has a fast 5'-3' helicase activity, while RecC stimulates the ATPase and processivity of the RecB helicase and contributes to recognition of the Chi site.</text>
</comment>
<comment type="catalytic activity">
    <reaction evidence="13 15">
        <text>Couples ATP hydrolysis with the unwinding of duplex DNA by translocating in the 3'-5' direction.</text>
        <dbReference type="EC" id="5.6.2.4"/>
    </reaction>
</comment>
<evidence type="ECO:0000313" key="20">
    <source>
        <dbReference type="Proteomes" id="UP000283077"/>
    </source>
</evidence>
<comment type="domain">
    <text evidence="15">The N-terminal DNA-binding domain is a ssDNA-dependent ATPase and has ATP-dependent 3'-5' helicase function. This domain interacts with RecC.</text>
</comment>
<dbReference type="RefSeq" id="WP_127697539.1">
    <property type="nucleotide sequence ID" value="NZ_SACS01000002.1"/>
</dbReference>
<keyword evidence="8 15" id="KW-0067">ATP-binding</keyword>
<dbReference type="GO" id="GO:0000287">
    <property type="term" value="F:magnesium ion binding"/>
    <property type="evidence" value="ECO:0007669"/>
    <property type="project" value="UniProtKB-UniRule"/>
</dbReference>
<evidence type="ECO:0000256" key="5">
    <source>
        <dbReference type="ARBA" id="ARBA00022801"/>
    </source>
</evidence>
<dbReference type="EMBL" id="SACS01000002">
    <property type="protein sequence ID" value="RVU41154.1"/>
    <property type="molecule type" value="Genomic_DNA"/>
</dbReference>
<dbReference type="InterPro" id="IPR011335">
    <property type="entry name" value="Restrct_endonuc-II-like"/>
</dbReference>
<evidence type="ECO:0000256" key="8">
    <source>
        <dbReference type="ARBA" id="ARBA00022840"/>
    </source>
</evidence>
<evidence type="ECO:0000256" key="14">
    <source>
        <dbReference type="ARBA" id="ARBA00048988"/>
    </source>
</evidence>
<comment type="cofactor">
    <cofactor evidence="15">
        <name>Mg(2+)</name>
        <dbReference type="ChEBI" id="CHEBI:18420"/>
    </cofactor>
    <text evidence="15">Binds 1 Mg(2+) ion per subunit.</text>
</comment>
<dbReference type="SUPFAM" id="SSF52980">
    <property type="entry name" value="Restriction endonuclease-like"/>
    <property type="match status" value="1"/>
</dbReference>
<proteinExistence type="inferred from homology"/>
<reference evidence="19 20" key="1">
    <citation type="submission" date="2019-01" db="EMBL/GenBank/DDBJ databases">
        <authorList>
            <person name="Chen W.-M."/>
        </authorList>
    </citation>
    <scope>NUCLEOTIDE SEQUENCE [LARGE SCALE GENOMIC DNA]</scope>
    <source>
        <strain evidence="19 20">KYPC3</strain>
    </source>
</reference>
<evidence type="ECO:0000256" key="11">
    <source>
        <dbReference type="ARBA" id="ARBA00023204"/>
    </source>
</evidence>
<dbReference type="OrthoDB" id="9810135at2"/>
<comment type="function">
    <text evidence="15">A helicase/nuclease that prepares dsDNA breaks (DSB) for recombinational DNA repair. Binds to DSBs and unwinds DNA via a highly rapid and processive ATP-dependent bidirectional helicase activity. Unwinds dsDNA until it encounters a Chi (crossover hotspot instigator) sequence from the 3' direction. Cuts ssDNA a few nucleotides 3' to the Chi site. The properties and activities of the enzyme are changed at Chi. The Chi-altered holoenzyme produces a long 3'-ssDNA overhang and facilitates RecA-binding to the ssDNA for homologous DNA recombination and repair. Holoenzyme degrades any linearized DNA that is unable to undergo homologous recombination. In the holoenzyme this subunit contributes ATPase, 3'-5' helicase, exonuclease activity and loads RecA onto ssDNA.</text>
</comment>
<evidence type="ECO:0000256" key="10">
    <source>
        <dbReference type="ARBA" id="ARBA00023125"/>
    </source>
</evidence>
<dbReference type="Pfam" id="PF13361">
    <property type="entry name" value="UvrD_C"/>
    <property type="match status" value="1"/>
</dbReference>
<evidence type="ECO:0000256" key="7">
    <source>
        <dbReference type="ARBA" id="ARBA00022839"/>
    </source>
</evidence>
<comment type="catalytic activity">
    <reaction evidence="14 15">
        <text>ATP + H2O = ADP + phosphate + H(+)</text>
        <dbReference type="Rhea" id="RHEA:13065"/>
        <dbReference type="ChEBI" id="CHEBI:15377"/>
        <dbReference type="ChEBI" id="CHEBI:15378"/>
        <dbReference type="ChEBI" id="CHEBI:30616"/>
        <dbReference type="ChEBI" id="CHEBI:43474"/>
        <dbReference type="ChEBI" id="CHEBI:456216"/>
        <dbReference type="EC" id="5.6.2.4"/>
    </reaction>
</comment>
<evidence type="ECO:0000256" key="12">
    <source>
        <dbReference type="ARBA" id="ARBA00023235"/>
    </source>
</evidence>
<name>A0A437R300_9GAMM</name>
<dbReference type="NCBIfam" id="TIGR00609">
    <property type="entry name" value="recB"/>
    <property type="match status" value="1"/>
</dbReference>
<evidence type="ECO:0000256" key="2">
    <source>
        <dbReference type="ARBA" id="ARBA00022723"/>
    </source>
</evidence>
<dbReference type="Gene3D" id="1.10.486.10">
    <property type="entry name" value="PCRA, domain 4"/>
    <property type="match status" value="1"/>
</dbReference>
<dbReference type="PANTHER" id="PTHR11070">
    <property type="entry name" value="UVRD / RECB / PCRA DNA HELICASE FAMILY MEMBER"/>
    <property type="match status" value="1"/>
</dbReference>
<dbReference type="Pfam" id="PF00580">
    <property type="entry name" value="UvrD-helicase"/>
    <property type="match status" value="1"/>
</dbReference>
<evidence type="ECO:0000256" key="16">
    <source>
        <dbReference type="PROSITE-ProRule" id="PRU00560"/>
    </source>
</evidence>
<dbReference type="Proteomes" id="UP000283077">
    <property type="component" value="Unassembled WGS sequence"/>
</dbReference>
<evidence type="ECO:0000256" key="3">
    <source>
        <dbReference type="ARBA" id="ARBA00022741"/>
    </source>
</evidence>
<comment type="catalytic activity">
    <reaction evidence="15">
        <text>Exonucleolytic cleavage (in the presence of ATP) in either 5'- to 3'- or 3'- to 5'-direction to yield 5'-phosphooligonucleotides.</text>
        <dbReference type="EC" id="3.1.11.5"/>
    </reaction>
</comment>
<dbReference type="Gene3D" id="3.90.320.10">
    <property type="match status" value="1"/>
</dbReference>
<dbReference type="GO" id="GO:0003677">
    <property type="term" value="F:DNA binding"/>
    <property type="evidence" value="ECO:0007669"/>
    <property type="project" value="UniProtKB-UniRule"/>
</dbReference>
<keyword evidence="6 15" id="KW-0347">Helicase</keyword>
<dbReference type="CDD" id="cd22352">
    <property type="entry name" value="RecB_C-like"/>
    <property type="match status" value="1"/>
</dbReference>
<feature type="region of interest" description="Nuclease activity, interacts with RecD and RecA" evidence="15">
    <location>
        <begin position="932"/>
        <end position="1298"/>
    </location>
</feature>
<dbReference type="EC" id="5.6.2.4" evidence="15"/>
<dbReference type="GO" id="GO:0009338">
    <property type="term" value="C:exodeoxyribonuclease V complex"/>
    <property type="evidence" value="ECO:0007669"/>
    <property type="project" value="TreeGrafter"/>
</dbReference>
<dbReference type="GO" id="GO:0000724">
    <property type="term" value="P:double-strand break repair via homologous recombination"/>
    <property type="evidence" value="ECO:0007669"/>
    <property type="project" value="UniProtKB-UniRule"/>
</dbReference>
<dbReference type="InterPro" id="IPR014017">
    <property type="entry name" value="DNA_helicase_UvrD-like_C"/>
</dbReference>
<dbReference type="PROSITE" id="PS51198">
    <property type="entry name" value="UVRD_HELICASE_ATP_BIND"/>
    <property type="match status" value="1"/>
</dbReference>
<keyword evidence="4 15" id="KW-0227">DNA damage</keyword>
<dbReference type="InterPro" id="IPR000212">
    <property type="entry name" value="DNA_helicase_UvrD/REP"/>
</dbReference>
<feature type="binding site" evidence="16">
    <location>
        <begin position="19"/>
        <end position="26"/>
    </location>
    <ligand>
        <name>ATP</name>
        <dbReference type="ChEBI" id="CHEBI:30616"/>
    </ligand>
</feature>
<evidence type="ECO:0000256" key="4">
    <source>
        <dbReference type="ARBA" id="ARBA00022763"/>
    </source>
</evidence>
<comment type="caution">
    <text evidence="19">The sequence shown here is derived from an EMBL/GenBank/DDBJ whole genome shotgun (WGS) entry which is preliminary data.</text>
</comment>
<feature type="domain" description="UvrD-like helicase ATP-binding" evidence="17">
    <location>
        <begin position="1"/>
        <end position="466"/>
    </location>
</feature>
<keyword evidence="3 15" id="KW-0547">Nucleotide-binding</keyword>
<comment type="subunit">
    <text evidence="15">Heterotrimer of RecB, RecC and RecD. All subunits contribute to DNA-binding. Interacts with RecA.</text>
</comment>
<comment type="domain">
    <text evidence="15">The C-terminal domain has nuclease activity and interacts with RecD. It interacts with RecA, facilitating its loading onto ssDNA.</text>
</comment>
<dbReference type="GO" id="GO:0005524">
    <property type="term" value="F:ATP binding"/>
    <property type="evidence" value="ECO:0007669"/>
    <property type="project" value="UniProtKB-UniRule"/>
</dbReference>
<organism evidence="19 20">
    <name type="scientific">Rheinheimera riviphila</name>
    <dbReference type="NCBI Taxonomy" id="1834037"/>
    <lineage>
        <taxon>Bacteria</taxon>
        <taxon>Pseudomonadati</taxon>
        <taxon>Pseudomonadota</taxon>
        <taxon>Gammaproteobacteria</taxon>
        <taxon>Chromatiales</taxon>
        <taxon>Chromatiaceae</taxon>
        <taxon>Rheinheimera</taxon>
    </lineage>
</organism>
<keyword evidence="10 15" id="KW-0238">DNA-binding</keyword>
<evidence type="ECO:0000313" key="19">
    <source>
        <dbReference type="EMBL" id="RVU41154.1"/>
    </source>
</evidence>
<feature type="region of interest" description="DNA-binding and helicase activity, interacts with RecC" evidence="15">
    <location>
        <begin position="1"/>
        <end position="877"/>
    </location>
</feature>
<dbReference type="Gene3D" id="1.10.3170.10">
    <property type="entry name" value="Recbcd, chain B, domain 2"/>
    <property type="match status" value="1"/>
</dbReference>
<accession>A0A437R300</accession>
<dbReference type="HAMAP" id="MF_01485">
    <property type="entry name" value="RecB"/>
    <property type="match status" value="1"/>
</dbReference>
<evidence type="ECO:0000256" key="15">
    <source>
        <dbReference type="HAMAP-Rule" id="MF_01485"/>
    </source>
</evidence>
<keyword evidence="5 15" id="KW-0378">Hydrolase</keyword>
<evidence type="ECO:0000256" key="6">
    <source>
        <dbReference type="ARBA" id="ARBA00022806"/>
    </source>
</evidence>
<dbReference type="InterPro" id="IPR014016">
    <property type="entry name" value="UvrD-like_ATP-bd"/>
</dbReference>
<evidence type="ECO:0000256" key="13">
    <source>
        <dbReference type="ARBA" id="ARBA00034617"/>
    </source>
</evidence>
<dbReference type="GO" id="GO:0005829">
    <property type="term" value="C:cytosol"/>
    <property type="evidence" value="ECO:0007669"/>
    <property type="project" value="TreeGrafter"/>
</dbReference>
<feature type="binding site" evidence="15">
    <location>
        <position position="1179"/>
    </location>
    <ligand>
        <name>Mg(2+)</name>
        <dbReference type="ChEBI" id="CHEBI:18420"/>
    </ligand>
</feature>
<dbReference type="GO" id="GO:0043138">
    <property type="term" value="F:3'-5' DNA helicase activity"/>
    <property type="evidence" value="ECO:0007669"/>
    <property type="project" value="UniProtKB-UniRule"/>
</dbReference>
<dbReference type="InterPro" id="IPR011604">
    <property type="entry name" value="PDDEXK-like_dom_sf"/>
</dbReference>
<comment type="similarity">
    <text evidence="15">Belongs to the helicase family. UvrD subfamily.</text>
</comment>
<dbReference type="InterPro" id="IPR004586">
    <property type="entry name" value="RecB"/>
</dbReference>
<dbReference type="Gene3D" id="3.40.50.300">
    <property type="entry name" value="P-loop containing nucleotide triphosphate hydrolases"/>
    <property type="match status" value="2"/>
</dbReference>
<sequence length="1298" mass="146129">MLKLDLLKLPLFGNALIEASAGTGKTYTIAALYLRAVLGHGAHAEACDEPHEASGRVPLLPPQILVVTFTEAATGELTERIRQRLSGAARYFRGELLEADPVLQQLAADYPIAQWPQCAMQLELAAQWMDEAAISTIHGWCNRMLSEHAFDSGSRFEEELSTDQSELMTQVVEDYWRCFVYPLSTEALLRWQRSFQNPALLQKALYAVWREQPLPVSNEPTVLINTEQQQRQQQLIALKTPWLAWVPELAVLIEQARSEKRLNGTKMRADYVQKWLDGILRFASDPAADSLDIGTGSFRLTPEGIADACKGEPLQHPAFAAMAALVKALEQLPDCTEDLRQHALAWCQLRFENTQRQLGCFGFDDMLDRLHQALKSERGAALAERIRSQFPLALIDEFQDTDPTQYGIFQQIYPLTTPRTDCGLLLIGDPKQAIYAFRGADIYTYLQAKQATAPRHYSLDTNFRSTKAMVETVNLLFLKAEQRDTGCGAFLFRQQQNLVQFEPVKAKGRDEQFTRNGEPLPALDLVYLDSSDKVLSKAGYFDAMAKHCAAQISQLLQEGQLQQTGFAKIAADGSSSFSPLQPADIAVLVNNQQEASAIRSALARVGVRSVYLSDRGSVFTTAIAHDLLLWLEACADPLHEQKVRSALASQSLGWSYAELARLQQDEWFFEHWLARFSHFSQLWQQQGVLPLVRQLLLEFQLVQTFAVQADGERQLTDLLHLAELLQQVSRTLEGELALLRYFKEHLAGEQQLDADQLKLRLESDEALVRVVTIHKSKGLEYPLVFLPFIAAARSLDPKQLPYRYHDEQQQLQLCYQPDEQIFAKAEFEQLGEDLRKLYVALTRSRHYCYLGLAALKERSAIGYLLSDSGLLEPTGLAARLALLQHPAAHPALLIRPWQSAESPTFASMPDPQLEIQPPLRSYATMPQRPRYQWWAASYSALAEGAGESKAVATQPLAPGGAWSGVDLVKNTELYQELKAERALQLGSDGLDRSAVASLTTNNSTIATDIYVVTAASEDFSQQYLRGAKAGTFLHDTLEWAAEQGFATVLAEPLLLQNYLLKHCQQQHWLWLDPTSKRWQRRLLVSDASDLNHFDTAEQAIEPLYQWLLVLLQSQWLCLDKATSLSSLALYKAELEFWFAASEVPTRAIDALLQQWLWPGEPRPALQPRTVNGMLKGFIDLTFEQDGRYHVLDYKSNFIESGHYSADNIRLIMLEKRYDLQAALYALALHRLLRSRLPDYDISQHLGSAWYWFVRGCPVEAVAETTSQGMLQLEIPSQLVLALDALFAGRTLKQLAEVE</sequence>
<dbReference type="InterPro" id="IPR027417">
    <property type="entry name" value="P-loop_NTPase"/>
</dbReference>
<dbReference type="SUPFAM" id="SSF52540">
    <property type="entry name" value="P-loop containing nucleoside triphosphate hydrolases"/>
    <property type="match status" value="1"/>
</dbReference>
<keyword evidence="20" id="KW-1185">Reference proteome</keyword>